<gene>
    <name evidence="2" type="ORF">BaRGS_00016810</name>
</gene>
<proteinExistence type="predicted"/>
<name>A0ABD0KYS5_9CAEN</name>
<organism evidence="2 3">
    <name type="scientific">Batillaria attramentaria</name>
    <dbReference type="NCBI Taxonomy" id="370345"/>
    <lineage>
        <taxon>Eukaryota</taxon>
        <taxon>Metazoa</taxon>
        <taxon>Spiralia</taxon>
        <taxon>Lophotrochozoa</taxon>
        <taxon>Mollusca</taxon>
        <taxon>Gastropoda</taxon>
        <taxon>Caenogastropoda</taxon>
        <taxon>Sorbeoconcha</taxon>
        <taxon>Cerithioidea</taxon>
        <taxon>Batillariidae</taxon>
        <taxon>Batillaria</taxon>
    </lineage>
</organism>
<feature type="compositionally biased region" description="Polar residues" evidence="1">
    <location>
        <begin position="8"/>
        <end position="41"/>
    </location>
</feature>
<dbReference type="Proteomes" id="UP001519460">
    <property type="component" value="Unassembled WGS sequence"/>
</dbReference>
<sequence length="152" mass="16798">MPSLVSLPRTNRTSPQQKQKSKFTDNLTCKQNTTPHVCPNRQTNIQSSVDAVQSSTAAVYTRNDHEQRSVAVRDTATPPPPPPWPGPPSARSLLLLEMHKMDRCTYCAGRVLTRWGPVCPTAATTVRHGKANEQPVINMKVFTCNANHGRRG</sequence>
<evidence type="ECO:0000313" key="2">
    <source>
        <dbReference type="EMBL" id="KAK7491964.1"/>
    </source>
</evidence>
<accession>A0ABD0KYS5</accession>
<keyword evidence="3" id="KW-1185">Reference proteome</keyword>
<feature type="region of interest" description="Disordered" evidence="1">
    <location>
        <begin position="1"/>
        <end position="41"/>
    </location>
</feature>
<evidence type="ECO:0000313" key="3">
    <source>
        <dbReference type="Proteomes" id="UP001519460"/>
    </source>
</evidence>
<feature type="compositionally biased region" description="Pro residues" evidence="1">
    <location>
        <begin position="77"/>
        <end position="88"/>
    </location>
</feature>
<feature type="region of interest" description="Disordered" evidence="1">
    <location>
        <begin position="62"/>
        <end position="89"/>
    </location>
</feature>
<dbReference type="AlphaFoldDB" id="A0ABD0KYS5"/>
<dbReference type="EMBL" id="JACVVK020000108">
    <property type="protein sequence ID" value="KAK7491964.1"/>
    <property type="molecule type" value="Genomic_DNA"/>
</dbReference>
<reference evidence="2 3" key="1">
    <citation type="journal article" date="2023" name="Sci. Data">
        <title>Genome assembly of the Korean intertidal mud-creeper Batillaria attramentaria.</title>
        <authorList>
            <person name="Patra A.K."/>
            <person name="Ho P.T."/>
            <person name="Jun S."/>
            <person name="Lee S.J."/>
            <person name="Kim Y."/>
            <person name="Won Y.J."/>
        </authorList>
    </citation>
    <scope>NUCLEOTIDE SEQUENCE [LARGE SCALE GENOMIC DNA]</scope>
    <source>
        <strain evidence="2">Wonlab-2016</strain>
    </source>
</reference>
<evidence type="ECO:0000256" key="1">
    <source>
        <dbReference type="SAM" id="MobiDB-lite"/>
    </source>
</evidence>
<comment type="caution">
    <text evidence="2">The sequence shown here is derived from an EMBL/GenBank/DDBJ whole genome shotgun (WGS) entry which is preliminary data.</text>
</comment>
<protein>
    <submittedName>
        <fullName evidence="2">Uncharacterized protein</fullName>
    </submittedName>
</protein>